<accession>A0A8J4A2Z9</accession>
<comment type="caution">
    <text evidence="3">The sequence shown here is derived from an EMBL/GenBank/DDBJ whole genome shotgun (WGS) entry which is preliminary data.</text>
</comment>
<comment type="similarity">
    <text evidence="1">Belongs to the thioester dehydratase family. FabZ subfamily.</text>
</comment>
<dbReference type="Pfam" id="PF07977">
    <property type="entry name" value="FabA"/>
    <property type="match status" value="1"/>
</dbReference>
<keyword evidence="4" id="KW-1185">Reference proteome</keyword>
<keyword evidence="2" id="KW-0456">Lyase</keyword>
<dbReference type="SUPFAM" id="SSF54637">
    <property type="entry name" value="Thioesterase/thiol ester dehydrase-isomerase"/>
    <property type="match status" value="1"/>
</dbReference>
<organism evidence="3 4">
    <name type="scientific">Virgisporangium ochraceum</name>
    <dbReference type="NCBI Taxonomy" id="65505"/>
    <lineage>
        <taxon>Bacteria</taxon>
        <taxon>Bacillati</taxon>
        <taxon>Actinomycetota</taxon>
        <taxon>Actinomycetes</taxon>
        <taxon>Micromonosporales</taxon>
        <taxon>Micromonosporaceae</taxon>
        <taxon>Virgisporangium</taxon>
    </lineage>
</organism>
<dbReference type="Gene3D" id="3.10.129.10">
    <property type="entry name" value="Hotdog Thioesterase"/>
    <property type="match status" value="1"/>
</dbReference>
<dbReference type="AlphaFoldDB" id="A0A8J4A2Z9"/>
<name>A0A8J4A2Z9_9ACTN</name>
<dbReference type="EMBL" id="BOPH01000145">
    <property type="protein sequence ID" value="GIJ74909.1"/>
    <property type="molecule type" value="Genomic_DNA"/>
</dbReference>
<dbReference type="PANTHER" id="PTHR30272">
    <property type="entry name" value="3-HYDROXYACYL-[ACYL-CARRIER-PROTEIN] DEHYDRATASE"/>
    <property type="match status" value="1"/>
</dbReference>
<dbReference type="CDD" id="cd01288">
    <property type="entry name" value="FabZ"/>
    <property type="match status" value="1"/>
</dbReference>
<dbReference type="RefSeq" id="WP_203934688.1">
    <property type="nucleotide sequence ID" value="NZ_BOPH01000145.1"/>
</dbReference>
<dbReference type="GO" id="GO:0016829">
    <property type="term" value="F:lyase activity"/>
    <property type="evidence" value="ECO:0007669"/>
    <property type="project" value="UniProtKB-KW"/>
</dbReference>
<dbReference type="InterPro" id="IPR013114">
    <property type="entry name" value="FabA_FabZ"/>
</dbReference>
<dbReference type="PANTHER" id="PTHR30272:SF1">
    <property type="entry name" value="3-HYDROXYACYL-[ACYL-CARRIER-PROTEIN] DEHYDRATASE"/>
    <property type="match status" value="1"/>
</dbReference>
<protein>
    <submittedName>
        <fullName evidence="3">3-hydroxyacyl-[acyl-carrier-protein] dehydratase FabZ</fullName>
    </submittedName>
</protein>
<gene>
    <name evidence="3" type="primary">fabZ</name>
    <name evidence="3" type="ORF">Voc01_098260</name>
</gene>
<reference evidence="3" key="1">
    <citation type="submission" date="2021-01" db="EMBL/GenBank/DDBJ databases">
        <title>Whole genome shotgun sequence of Virgisporangium ochraceum NBRC 16418.</title>
        <authorList>
            <person name="Komaki H."/>
            <person name="Tamura T."/>
        </authorList>
    </citation>
    <scope>NUCLEOTIDE SEQUENCE</scope>
    <source>
        <strain evidence="3">NBRC 16418</strain>
    </source>
</reference>
<evidence type="ECO:0000256" key="2">
    <source>
        <dbReference type="ARBA" id="ARBA00023239"/>
    </source>
</evidence>
<evidence type="ECO:0000313" key="4">
    <source>
        <dbReference type="Proteomes" id="UP000635606"/>
    </source>
</evidence>
<evidence type="ECO:0000313" key="3">
    <source>
        <dbReference type="EMBL" id="GIJ74909.1"/>
    </source>
</evidence>
<proteinExistence type="inferred from homology"/>
<sequence length="177" mass="18798">MSTTVQVPAHVLPALLPALLSVAELRRLLPHRYPMLLVDRVVDVEPGRRLGAVKAVTVNEPCFAGLPDDAVFDYPPTLLVESWGQAAGILAMLSHPDPDSLAGQVMLAGAMTGIAFHGPVTPGTLVRHEVRVERVFSDTVIFAGESTVDGDVVMTLARMVMAFRPAGALDSPKDGNP</sequence>
<dbReference type="Proteomes" id="UP000635606">
    <property type="component" value="Unassembled WGS sequence"/>
</dbReference>
<dbReference type="InterPro" id="IPR029069">
    <property type="entry name" value="HotDog_dom_sf"/>
</dbReference>
<evidence type="ECO:0000256" key="1">
    <source>
        <dbReference type="ARBA" id="ARBA00009174"/>
    </source>
</evidence>